<evidence type="ECO:0000256" key="6">
    <source>
        <dbReference type="ARBA" id="ARBA00022843"/>
    </source>
</evidence>
<dbReference type="Proteomes" id="UP001283361">
    <property type="component" value="Unassembled WGS sequence"/>
</dbReference>
<keyword evidence="3" id="KW-0597">Phosphoprotein</keyword>
<evidence type="ECO:0000256" key="8">
    <source>
        <dbReference type="ARBA" id="ARBA00022990"/>
    </source>
</evidence>
<evidence type="ECO:0000256" key="3">
    <source>
        <dbReference type="ARBA" id="ARBA00022553"/>
    </source>
</evidence>
<dbReference type="GO" id="GO:0003723">
    <property type="term" value="F:RNA binding"/>
    <property type="evidence" value="ECO:0007669"/>
    <property type="project" value="UniProtKB-UniRule"/>
</dbReference>
<keyword evidence="2" id="KW-1017">Isopeptide bond</keyword>
<dbReference type="SMART" id="SM00360">
    <property type="entry name" value="RRM"/>
    <property type="match status" value="3"/>
</dbReference>
<evidence type="ECO:0000259" key="11">
    <source>
        <dbReference type="PROSITE" id="PS50102"/>
    </source>
</evidence>
<dbReference type="PROSITE" id="PS50102">
    <property type="entry name" value="RRM"/>
    <property type="match status" value="3"/>
</dbReference>
<evidence type="ECO:0000313" key="13">
    <source>
        <dbReference type="Proteomes" id="UP001283361"/>
    </source>
</evidence>
<dbReference type="InterPro" id="IPR000504">
    <property type="entry name" value="RRM_dom"/>
</dbReference>
<dbReference type="SUPFAM" id="SSF54928">
    <property type="entry name" value="RNA-binding domain, RBD"/>
    <property type="match status" value="3"/>
</dbReference>
<keyword evidence="4" id="KW-0507">mRNA processing</keyword>
<evidence type="ECO:0000256" key="2">
    <source>
        <dbReference type="ARBA" id="ARBA00022499"/>
    </source>
</evidence>
<dbReference type="AlphaFoldDB" id="A0AAE1AZE5"/>
<dbReference type="GO" id="GO:0005634">
    <property type="term" value="C:nucleus"/>
    <property type="evidence" value="ECO:0007669"/>
    <property type="project" value="UniProtKB-SubCell"/>
</dbReference>
<proteinExistence type="predicted"/>
<keyword evidence="5" id="KW-0677">Repeat</keyword>
<keyword evidence="9" id="KW-0539">Nucleus</keyword>
<dbReference type="FunFam" id="3.30.70.330:FF:000131">
    <property type="entry name" value="Heterogeneous nuclear ribonucleoprotein h3 isoform"/>
    <property type="match status" value="1"/>
</dbReference>
<gene>
    <name evidence="12" type="ORF">RRG08_009236</name>
</gene>
<name>A0AAE1AZE5_9GAST</name>
<evidence type="ECO:0000256" key="10">
    <source>
        <dbReference type="PROSITE-ProRule" id="PRU00176"/>
    </source>
</evidence>
<keyword evidence="8" id="KW-0007">Acetylation</keyword>
<evidence type="ECO:0000256" key="1">
    <source>
        <dbReference type="ARBA" id="ARBA00004123"/>
    </source>
</evidence>
<dbReference type="InterPro" id="IPR035979">
    <property type="entry name" value="RBD_domain_sf"/>
</dbReference>
<dbReference type="GO" id="GO:0006397">
    <property type="term" value="P:mRNA processing"/>
    <property type="evidence" value="ECO:0007669"/>
    <property type="project" value="UniProtKB-KW"/>
</dbReference>
<accession>A0AAE1AZE5</accession>
<keyword evidence="6" id="KW-0832">Ubl conjugation</keyword>
<sequence>MRLSQQLGSMRHMMSKVACGSALPLCVDQEFRSRWPAFYKLNMGSQSYVVRLRGLPWSTKADEIVHFLRECEIAGGEDGIHFTYSRDGRPSGEAFVELVSEDDVTNAVAQNNEHIGSRYIEVFRVERSEMEWMLKRTGAGAHQNKTMTDAVVKLRGLPFGCSKEEIAQFFTGLEIVPNGIMLPEDRQGRSTGEAFVQFASPDIAEGALAKHKERIGHRYIEIFKSSLSEANGHGGMRGGGGIRPLMSGGMPPRPGPYDRGDRFGMGMNMMGMGYGRGRGRNVKGFFDEEYDDYAFSGMAFNMRGGRGGRGGGMGGPPLRGGGGRGGMGMGMSRGGIQPGSLYVSKTGHSVHMRGLPFQALEQDVFDFFSPIQPVRCEFEFGDNGRPIGEANVDFATHAEAVEAMKKHRAHMEHRYIELFLNSEPGMRQSQGGGGGGYGSNMGGGFGGGSAMDAGNGYNDDMRGGGFGQGGGLGGGFGGGYGGGQGGSGGFGNHGFGSQGGGGFGNSGGGFGSGGEFGNQGGSGFGNVGGGYGNAGGLSNYEMGGGYGDGMGGGGMMNNNYTAF</sequence>
<reference evidence="12" key="1">
    <citation type="journal article" date="2023" name="G3 (Bethesda)">
        <title>A reference genome for the long-term kleptoplast-retaining sea slug Elysia crispata morphotype clarki.</title>
        <authorList>
            <person name="Eastman K.E."/>
            <person name="Pendleton A.L."/>
            <person name="Shaikh M.A."/>
            <person name="Suttiyut T."/>
            <person name="Ogas R."/>
            <person name="Tomko P."/>
            <person name="Gavelis G."/>
            <person name="Widhalm J.R."/>
            <person name="Wisecaver J.H."/>
        </authorList>
    </citation>
    <scope>NUCLEOTIDE SEQUENCE</scope>
    <source>
        <strain evidence="12">ECLA1</strain>
    </source>
</reference>
<feature type="domain" description="RRM" evidence="11">
    <location>
        <begin position="348"/>
        <end position="423"/>
    </location>
</feature>
<evidence type="ECO:0000256" key="9">
    <source>
        <dbReference type="ARBA" id="ARBA00023242"/>
    </source>
</evidence>
<evidence type="ECO:0000256" key="5">
    <source>
        <dbReference type="ARBA" id="ARBA00022737"/>
    </source>
</evidence>
<comment type="caution">
    <text evidence="12">The sequence shown here is derived from an EMBL/GenBank/DDBJ whole genome shotgun (WGS) entry which is preliminary data.</text>
</comment>
<dbReference type="PANTHER" id="PTHR13976">
    <property type="entry name" value="HETEROGENEOUS NUCLEAR RIBONUCLEOPROTEIN-RELATED"/>
    <property type="match status" value="1"/>
</dbReference>
<dbReference type="PRINTS" id="PR01228">
    <property type="entry name" value="EGGSHELL"/>
</dbReference>
<evidence type="ECO:0000256" key="4">
    <source>
        <dbReference type="ARBA" id="ARBA00022664"/>
    </source>
</evidence>
<keyword evidence="7 10" id="KW-0694">RNA-binding</keyword>
<dbReference type="InterPro" id="IPR012677">
    <property type="entry name" value="Nucleotide-bd_a/b_plait_sf"/>
</dbReference>
<keyword evidence="13" id="KW-1185">Reference proteome</keyword>
<protein>
    <recommendedName>
        <fullName evidence="11">RRM domain-containing protein</fullName>
    </recommendedName>
</protein>
<dbReference type="Gene3D" id="3.30.70.330">
    <property type="match status" value="3"/>
</dbReference>
<dbReference type="FunFam" id="3.30.70.330:FF:000031">
    <property type="entry name" value="Heterogeneous nuclear ribonucleoprotein h3 isoform"/>
    <property type="match status" value="1"/>
</dbReference>
<evidence type="ECO:0000256" key="7">
    <source>
        <dbReference type="ARBA" id="ARBA00022884"/>
    </source>
</evidence>
<dbReference type="InterPro" id="IPR050666">
    <property type="entry name" value="ESRP"/>
</dbReference>
<feature type="domain" description="RRM" evidence="11">
    <location>
        <begin position="150"/>
        <end position="227"/>
    </location>
</feature>
<dbReference type="CDD" id="cd12503">
    <property type="entry name" value="RRM1_hnRNPH_GRSF1_like"/>
    <property type="match status" value="1"/>
</dbReference>
<feature type="domain" description="RRM" evidence="11">
    <location>
        <begin position="48"/>
        <end position="127"/>
    </location>
</feature>
<comment type="subcellular location">
    <subcellularLocation>
        <location evidence="1">Nucleus</location>
    </subcellularLocation>
</comment>
<evidence type="ECO:0000313" key="12">
    <source>
        <dbReference type="EMBL" id="KAK3796459.1"/>
    </source>
</evidence>
<dbReference type="EMBL" id="JAWDGP010000881">
    <property type="protein sequence ID" value="KAK3796459.1"/>
    <property type="molecule type" value="Genomic_DNA"/>
</dbReference>
<organism evidence="12 13">
    <name type="scientific">Elysia crispata</name>
    <name type="common">lettuce slug</name>
    <dbReference type="NCBI Taxonomy" id="231223"/>
    <lineage>
        <taxon>Eukaryota</taxon>
        <taxon>Metazoa</taxon>
        <taxon>Spiralia</taxon>
        <taxon>Lophotrochozoa</taxon>
        <taxon>Mollusca</taxon>
        <taxon>Gastropoda</taxon>
        <taxon>Heterobranchia</taxon>
        <taxon>Euthyneura</taxon>
        <taxon>Panpulmonata</taxon>
        <taxon>Sacoglossa</taxon>
        <taxon>Placobranchoidea</taxon>
        <taxon>Plakobranchidae</taxon>
        <taxon>Elysia</taxon>
    </lineage>
</organism>
<dbReference type="Pfam" id="PF00076">
    <property type="entry name" value="RRM_1"/>
    <property type="match status" value="2"/>
</dbReference>